<dbReference type="GeneID" id="36938731"/>
<dbReference type="SUPFAM" id="SSF64496">
    <property type="entry name" value="DNA-binding domain of intron-encoded endonucleases"/>
    <property type="match status" value="1"/>
</dbReference>
<accession>A0A2S0S4E8</accession>
<keyword evidence="6" id="KW-0496">Mitochondrion</keyword>
<protein>
    <recommendedName>
        <fullName evidence="5">GIY-YIG domain-containing protein</fullName>
    </recommendedName>
</protein>
<dbReference type="Pfam" id="PF01541">
    <property type="entry name" value="GIY-YIG"/>
    <property type="match status" value="1"/>
</dbReference>
<gene>
    <name evidence="6" type="primary">orf225</name>
</gene>
<geneLocation type="mitochondrion" evidence="6"/>
<feature type="domain" description="GIY-YIG" evidence="5">
    <location>
        <begin position="22"/>
        <end position="121"/>
    </location>
</feature>
<dbReference type="SUPFAM" id="SSF82771">
    <property type="entry name" value="GIY-YIG endonuclease"/>
    <property type="match status" value="1"/>
</dbReference>
<dbReference type="EMBL" id="MG602719">
    <property type="protein sequence ID" value="AWA82216.1"/>
    <property type="molecule type" value="Genomic_DNA"/>
</dbReference>
<sequence>MNNKIYKLTEVAGSLIAADLKDKSGVYQWINTVNGKSYVGSSSNLSRRFLEYLNPNRLDRELKRGESIIYKALLKYGYLSFYFKILEVIELDDNIAHSYQIRSLNFLEQKYIDTIKPEYNILSIAGSNRGHKLSIETKVKMSKAKKGIISPRKGSNHSIESRLLQNSGRKVQVYVYNPEWILLNSYNSITECSKETKFNYLVIWRAIISKKLVNNKYYFSNSILN</sequence>
<dbReference type="NCBIfam" id="TIGR01453">
    <property type="entry name" value="grpIintron_endo"/>
    <property type="match status" value="1"/>
</dbReference>
<keyword evidence="3" id="KW-0255">Endonuclease</keyword>
<dbReference type="CDD" id="cd10445">
    <property type="entry name" value="GIY-YIG_bI1_like"/>
    <property type="match status" value="1"/>
</dbReference>
<dbReference type="Pfam" id="PF07460">
    <property type="entry name" value="NUMOD3"/>
    <property type="match status" value="1"/>
</dbReference>
<keyword evidence="4" id="KW-0378">Hydrolase</keyword>
<dbReference type="GO" id="GO:0004519">
    <property type="term" value="F:endonuclease activity"/>
    <property type="evidence" value="ECO:0007669"/>
    <property type="project" value="UniProtKB-KW"/>
</dbReference>
<dbReference type="InterPro" id="IPR035901">
    <property type="entry name" value="GIY-YIG_endonuc_sf"/>
</dbReference>
<dbReference type="SMART" id="SM00465">
    <property type="entry name" value="GIYc"/>
    <property type="match status" value="1"/>
</dbReference>
<reference evidence="6" key="1">
    <citation type="journal article" date="2018" name="Int. J. Biol. Macromol.">
        <title>Characterization of the mitochondrial genomes of three species in the ectomycorrhizal genus Cantharellus and phylogeny of Agaricomycetes.</title>
        <authorList>
            <person name="Li Q."/>
            <person name="Liao M."/>
            <person name="Yang M."/>
            <person name="Xiong C."/>
            <person name="Jin X."/>
            <person name="Chen Z."/>
            <person name="Huang W."/>
        </authorList>
    </citation>
    <scope>NUCLEOTIDE SEQUENCE</scope>
    <source>
        <strain evidence="6">S144</strain>
    </source>
</reference>
<evidence type="ECO:0000256" key="2">
    <source>
        <dbReference type="ARBA" id="ARBA00022722"/>
    </source>
</evidence>
<comment type="similarity">
    <text evidence="1">To endonucleases of group I introns of fungi and phage.</text>
</comment>
<dbReference type="AlphaFoldDB" id="A0A2S0S4E8"/>
<dbReference type="PROSITE" id="PS50164">
    <property type="entry name" value="GIY_YIG"/>
    <property type="match status" value="1"/>
</dbReference>
<dbReference type="SMART" id="SM00497">
    <property type="entry name" value="IENR1"/>
    <property type="match status" value="1"/>
</dbReference>
<evidence type="ECO:0000313" key="6">
    <source>
        <dbReference type="EMBL" id="AWA82216.1"/>
    </source>
</evidence>
<dbReference type="RefSeq" id="YP_009486091.1">
    <property type="nucleotide sequence ID" value="NC_037757.1"/>
</dbReference>
<evidence type="ECO:0000256" key="4">
    <source>
        <dbReference type="ARBA" id="ARBA00022801"/>
    </source>
</evidence>
<dbReference type="InterPro" id="IPR006350">
    <property type="entry name" value="Intron_endoG1"/>
</dbReference>
<dbReference type="GO" id="GO:0003677">
    <property type="term" value="F:DNA binding"/>
    <property type="evidence" value="ECO:0007669"/>
    <property type="project" value="InterPro"/>
</dbReference>
<proteinExistence type="predicted"/>
<evidence type="ECO:0000256" key="3">
    <source>
        <dbReference type="ARBA" id="ARBA00022759"/>
    </source>
</evidence>
<evidence type="ECO:0000259" key="5">
    <source>
        <dbReference type="PROSITE" id="PS50164"/>
    </source>
</evidence>
<organism evidence="6">
    <name type="scientific">Cantharellus lutescens</name>
    <dbReference type="NCBI Taxonomy" id="104198"/>
    <lineage>
        <taxon>Eukaryota</taxon>
        <taxon>Fungi</taxon>
        <taxon>Dikarya</taxon>
        <taxon>Basidiomycota</taxon>
        <taxon>Agaricomycotina</taxon>
        <taxon>Agaricomycetes</taxon>
        <taxon>Cantharellales</taxon>
        <taxon>Hydnaceae</taxon>
        <taxon>Cantharellus</taxon>
    </lineage>
</organism>
<keyword evidence="2" id="KW-0540">Nuclease</keyword>
<dbReference type="GO" id="GO:0016787">
    <property type="term" value="F:hydrolase activity"/>
    <property type="evidence" value="ECO:0007669"/>
    <property type="project" value="UniProtKB-KW"/>
</dbReference>
<dbReference type="InterPro" id="IPR003611">
    <property type="entry name" value="NUMOD3"/>
</dbReference>
<dbReference type="Gene3D" id="3.40.1440.10">
    <property type="entry name" value="GIY-YIG endonuclease"/>
    <property type="match status" value="1"/>
</dbReference>
<evidence type="ECO:0000256" key="1">
    <source>
        <dbReference type="ARBA" id="ARBA00010045"/>
    </source>
</evidence>
<dbReference type="InterPro" id="IPR000305">
    <property type="entry name" value="GIY-YIG_endonuc"/>
</dbReference>
<name>A0A2S0S4E8_9AGAM</name>
<dbReference type="InterPro" id="IPR003647">
    <property type="entry name" value="Intron_nuc_1_rpt"/>
</dbReference>